<gene>
    <name evidence="1" type="ordered locus">NGK_2409</name>
</gene>
<dbReference type="EMBL" id="CP001050">
    <property type="protein sequence ID" value="ACF31011.1"/>
    <property type="molecule type" value="Genomic_DNA"/>
</dbReference>
<proteinExistence type="predicted"/>
<dbReference type="Proteomes" id="UP000002564">
    <property type="component" value="Chromosome"/>
</dbReference>
<name>B4RQV1_NEIG2</name>
<dbReference type="HOGENOM" id="CLU_3273195_0_0_4"/>
<evidence type="ECO:0000313" key="1">
    <source>
        <dbReference type="EMBL" id="ACF31011.1"/>
    </source>
</evidence>
<reference evidence="1 2" key="1">
    <citation type="journal article" date="2008" name="J. Bacteriol.">
        <title>Complete genome sequence of Neisseria gonorrhoeae NCCP11945.</title>
        <authorList>
            <person name="Chung G.T."/>
            <person name="Yoo J.S."/>
            <person name="Oh H.B."/>
            <person name="Lee Y.S."/>
            <person name="Cha S.H."/>
            <person name="Kim S.J."/>
            <person name="Yoo C.K."/>
        </authorList>
    </citation>
    <scope>NUCLEOTIDE SEQUENCE [LARGE SCALE GENOMIC DNA]</scope>
    <source>
        <strain evidence="1 2">NCCP11945</strain>
    </source>
</reference>
<evidence type="ECO:0000313" key="2">
    <source>
        <dbReference type="Proteomes" id="UP000002564"/>
    </source>
</evidence>
<accession>B4RQV1</accession>
<protein>
    <submittedName>
        <fullName evidence="1">Putative IS1016 transposase</fullName>
    </submittedName>
</protein>
<dbReference type="AlphaFoldDB" id="B4RQV1"/>
<dbReference type="KEGG" id="ngk:NGK_2409"/>
<organism evidence="1 2">
    <name type="scientific">Neisseria gonorrhoeae (strain NCCP11945)</name>
    <dbReference type="NCBI Taxonomy" id="521006"/>
    <lineage>
        <taxon>Bacteria</taxon>
        <taxon>Pseudomonadati</taxon>
        <taxon>Pseudomonadota</taxon>
        <taxon>Betaproteobacteria</taxon>
        <taxon>Neisseriales</taxon>
        <taxon>Neisseriaceae</taxon>
        <taxon>Neisseria</taxon>
    </lineage>
</organism>
<sequence>MKECGRRFDNSGVKVRISILKQLVKQDLSRLAGILKNKYIL</sequence>